<keyword evidence="5 10" id="KW-0547">Nucleotide-binding</keyword>
<dbReference type="GO" id="GO:0005524">
    <property type="term" value="F:ATP binding"/>
    <property type="evidence" value="ECO:0007669"/>
    <property type="project" value="UniProtKB-UniRule"/>
</dbReference>
<feature type="binding site" evidence="10">
    <location>
        <begin position="96"/>
        <end position="106"/>
    </location>
    <ligand>
        <name>ATP</name>
        <dbReference type="ChEBI" id="CHEBI:30616"/>
    </ligand>
</feature>
<feature type="active site" evidence="10">
    <location>
        <position position="14"/>
    </location>
</feature>
<evidence type="ECO:0000259" key="11">
    <source>
        <dbReference type="Pfam" id="PF00288"/>
    </source>
</evidence>
<comment type="similarity">
    <text evidence="1 10">Belongs to the GHMP kinase family. IspE subfamily.</text>
</comment>
<organism evidence="13">
    <name type="scientific">Neisseria leonii</name>
    <dbReference type="NCBI Taxonomy" id="2995413"/>
    <lineage>
        <taxon>Bacteria</taxon>
        <taxon>Pseudomonadati</taxon>
        <taxon>Pseudomonadota</taxon>
        <taxon>Betaproteobacteria</taxon>
        <taxon>Neisseriales</taxon>
        <taxon>Neisseriaceae</taxon>
        <taxon>Neisseria</taxon>
    </lineage>
</organism>
<dbReference type="InterPro" id="IPR020568">
    <property type="entry name" value="Ribosomal_Su5_D2-typ_SF"/>
</dbReference>
<evidence type="ECO:0000256" key="3">
    <source>
        <dbReference type="ARBA" id="ARBA00017473"/>
    </source>
</evidence>
<dbReference type="InterPro" id="IPR004424">
    <property type="entry name" value="IspE"/>
</dbReference>
<evidence type="ECO:0000313" key="13">
    <source>
        <dbReference type="EMBL" id="MDD9327454.1"/>
    </source>
</evidence>
<dbReference type="Gene3D" id="3.30.70.890">
    <property type="entry name" value="GHMP kinase, C-terminal domain"/>
    <property type="match status" value="1"/>
</dbReference>
<dbReference type="Gene3D" id="3.30.230.10">
    <property type="match status" value="1"/>
</dbReference>
<dbReference type="AlphaFoldDB" id="A0A9X4E2C9"/>
<feature type="domain" description="GHMP kinase C-terminal" evidence="12">
    <location>
        <begin position="207"/>
        <end position="263"/>
    </location>
</feature>
<dbReference type="SUPFAM" id="SSF54211">
    <property type="entry name" value="Ribosomal protein S5 domain 2-like"/>
    <property type="match status" value="1"/>
</dbReference>
<evidence type="ECO:0000256" key="4">
    <source>
        <dbReference type="ARBA" id="ARBA00022679"/>
    </source>
</evidence>
<evidence type="ECO:0000256" key="8">
    <source>
        <dbReference type="ARBA" id="ARBA00023229"/>
    </source>
</evidence>
<dbReference type="GO" id="GO:0050515">
    <property type="term" value="F:4-(cytidine 5'-diphospho)-2-C-methyl-D-erythritol kinase activity"/>
    <property type="evidence" value="ECO:0007669"/>
    <property type="project" value="UniProtKB-UniRule"/>
</dbReference>
<sequence>MTAQGYEAYPAPAKLNLDLRITGRRADGYHELESIFCLIGLSDTVWLRLRDDGRIVLHNPTGVPAEQDLAYRAAAALQPFARSGSGVEIRLDKRIPAGGGLGGGSSDAATVLMVLNRLWQCGLSRADLAALGLKLGADVPFFLFGRHAFARGVGERLAPIDLPFQWYVVVRPPQHVATAAVFGHPGLPRNSTPAARADYWALQPLRNDMQGVVLAQYPAVAQVFRALSVFGEPRLTGSGSCLFLAFDSRQAAAETAEKLTADGEVWCVPQLVRHPLADFLPDF</sequence>
<comment type="pathway">
    <text evidence="10">Isoprenoid biosynthesis; isopentenyl diphosphate biosynthesis via DXP pathway; isopentenyl diphosphate from 1-deoxy-D-xylulose 5-phosphate: step 3/6.</text>
</comment>
<dbReference type="GO" id="GO:0016114">
    <property type="term" value="P:terpenoid biosynthetic process"/>
    <property type="evidence" value="ECO:0007669"/>
    <property type="project" value="UniProtKB-UniRule"/>
</dbReference>
<keyword evidence="7 10" id="KW-0067">ATP-binding</keyword>
<evidence type="ECO:0000256" key="7">
    <source>
        <dbReference type="ARBA" id="ARBA00022840"/>
    </source>
</evidence>
<dbReference type="InterPro" id="IPR014721">
    <property type="entry name" value="Ribsml_uS5_D2-typ_fold_subgr"/>
</dbReference>
<evidence type="ECO:0000256" key="5">
    <source>
        <dbReference type="ARBA" id="ARBA00022741"/>
    </source>
</evidence>
<dbReference type="PANTHER" id="PTHR43527:SF2">
    <property type="entry name" value="4-DIPHOSPHOCYTIDYL-2-C-METHYL-D-ERYTHRITOL KINASE, CHLOROPLASTIC"/>
    <property type="match status" value="1"/>
</dbReference>
<dbReference type="Pfam" id="PF08544">
    <property type="entry name" value="GHMP_kinases_C"/>
    <property type="match status" value="1"/>
</dbReference>
<comment type="function">
    <text evidence="10">Catalyzes the phosphorylation of the position 2 hydroxy group of 4-diphosphocytidyl-2C-methyl-D-erythritol.</text>
</comment>
<dbReference type="GO" id="GO:0019288">
    <property type="term" value="P:isopentenyl diphosphate biosynthetic process, methylerythritol 4-phosphate pathway"/>
    <property type="evidence" value="ECO:0007669"/>
    <property type="project" value="UniProtKB-UniRule"/>
</dbReference>
<dbReference type="RefSeq" id="WP_274584718.1">
    <property type="nucleotide sequence ID" value="NZ_CP145811.1"/>
</dbReference>
<evidence type="ECO:0000256" key="9">
    <source>
        <dbReference type="ARBA" id="ARBA00032554"/>
    </source>
</evidence>
<dbReference type="HAMAP" id="MF_00061">
    <property type="entry name" value="IspE"/>
    <property type="match status" value="1"/>
</dbReference>
<dbReference type="PIRSF" id="PIRSF010376">
    <property type="entry name" value="IspE"/>
    <property type="match status" value="1"/>
</dbReference>
<accession>A0A9X4E2C9</accession>
<evidence type="ECO:0000259" key="12">
    <source>
        <dbReference type="Pfam" id="PF08544"/>
    </source>
</evidence>
<dbReference type="NCBIfam" id="TIGR00154">
    <property type="entry name" value="ispE"/>
    <property type="match status" value="1"/>
</dbReference>
<dbReference type="SUPFAM" id="SSF55060">
    <property type="entry name" value="GHMP Kinase, C-terminal domain"/>
    <property type="match status" value="1"/>
</dbReference>
<feature type="active site" evidence="10">
    <location>
        <position position="138"/>
    </location>
</feature>
<evidence type="ECO:0000313" key="14">
    <source>
        <dbReference type="EMBL" id="WWY02622.1"/>
    </source>
</evidence>
<dbReference type="InterPro" id="IPR036554">
    <property type="entry name" value="GHMP_kinase_C_sf"/>
</dbReference>
<gene>
    <name evidence="10 13" type="primary">ispE</name>
    <name evidence="13" type="ORF">ORY91_000852</name>
    <name evidence="14" type="ORF">V9W64_07875</name>
</gene>
<reference evidence="13" key="1">
    <citation type="submission" date="2022-10" db="EMBL/GenBank/DDBJ databases">
        <authorList>
            <person name="Boutroux M."/>
        </authorList>
    </citation>
    <scope>NUCLEOTIDE SEQUENCE</scope>
    <source>
        <strain evidence="13">51.81</strain>
    </source>
</reference>
<evidence type="ECO:0000256" key="6">
    <source>
        <dbReference type="ARBA" id="ARBA00022777"/>
    </source>
</evidence>
<dbReference type="EC" id="2.7.1.148" evidence="2 10"/>
<dbReference type="PANTHER" id="PTHR43527">
    <property type="entry name" value="4-DIPHOSPHOCYTIDYL-2-C-METHYL-D-ERYTHRITOL KINASE, CHLOROPLASTIC"/>
    <property type="match status" value="1"/>
</dbReference>
<keyword evidence="6 10" id="KW-0418">Kinase</keyword>
<name>A0A9X4E2C9_9NEIS</name>
<proteinExistence type="inferred from homology"/>
<keyword evidence="8 10" id="KW-0414">Isoprene biosynthesis</keyword>
<reference evidence="14" key="2">
    <citation type="submission" date="2024-02" db="EMBL/GenBank/DDBJ databases">
        <title>Neisseria leonii sp. nov.</title>
        <authorList>
            <person name="Boutroux M."/>
            <person name="Favre-Rochex S."/>
            <person name="Gorgette O."/>
            <person name="Touak G."/>
            <person name="Muhle E."/>
            <person name="Chesneau O."/>
            <person name="Clermont D."/>
            <person name="Rahi P."/>
        </authorList>
    </citation>
    <scope>NUCLEOTIDE SEQUENCE</scope>
    <source>
        <strain evidence="14">51.81</strain>
    </source>
</reference>
<dbReference type="Proteomes" id="UP001149607">
    <property type="component" value="Chromosome"/>
</dbReference>
<keyword evidence="4 10" id="KW-0808">Transferase</keyword>
<dbReference type="EMBL" id="CP146598">
    <property type="protein sequence ID" value="WWY02622.1"/>
    <property type="molecule type" value="Genomic_DNA"/>
</dbReference>
<evidence type="ECO:0000256" key="1">
    <source>
        <dbReference type="ARBA" id="ARBA00009684"/>
    </source>
</evidence>
<dbReference type="EMBL" id="JAPQFL010000002">
    <property type="protein sequence ID" value="MDD9327454.1"/>
    <property type="molecule type" value="Genomic_DNA"/>
</dbReference>
<feature type="domain" description="GHMP kinase N-terminal" evidence="11">
    <location>
        <begin position="69"/>
        <end position="146"/>
    </location>
</feature>
<evidence type="ECO:0000256" key="10">
    <source>
        <dbReference type="HAMAP-Rule" id="MF_00061"/>
    </source>
</evidence>
<comment type="catalytic activity">
    <reaction evidence="10">
        <text>4-CDP-2-C-methyl-D-erythritol + ATP = 4-CDP-2-C-methyl-D-erythritol 2-phosphate + ADP + H(+)</text>
        <dbReference type="Rhea" id="RHEA:18437"/>
        <dbReference type="ChEBI" id="CHEBI:15378"/>
        <dbReference type="ChEBI" id="CHEBI:30616"/>
        <dbReference type="ChEBI" id="CHEBI:57823"/>
        <dbReference type="ChEBI" id="CHEBI:57919"/>
        <dbReference type="ChEBI" id="CHEBI:456216"/>
        <dbReference type="EC" id="2.7.1.148"/>
    </reaction>
</comment>
<dbReference type="InterPro" id="IPR006204">
    <property type="entry name" value="GHMP_kinase_N_dom"/>
</dbReference>
<dbReference type="InterPro" id="IPR013750">
    <property type="entry name" value="GHMP_kinase_C_dom"/>
</dbReference>
<protein>
    <recommendedName>
        <fullName evidence="3 10">4-diphosphocytidyl-2-C-methyl-D-erythritol kinase</fullName>
        <shortName evidence="10">CMK</shortName>
        <ecNumber evidence="2 10">2.7.1.148</ecNumber>
    </recommendedName>
    <alternativeName>
        <fullName evidence="9 10">4-(cytidine-5'-diphospho)-2-C-methyl-D-erythritol kinase</fullName>
    </alternativeName>
</protein>
<evidence type="ECO:0000313" key="15">
    <source>
        <dbReference type="Proteomes" id="UP001149607"/>
    </source>
</evidence>
<dbReference type="Pfam" id="PF00288">
    <property type="entry name" value="GHMP_kinases_N"/>
    <property type="match status" value="1"/>
</dbReference>
<keyword evidence="15" id="KW-1185">Reference proteome</keyword>
<evidence type="ECO:0000256" key="2">
    <source>
        <dbReference type="ARBA" id="ARBA00012052"/>
    </source>
</evidence>